<dbReference type="EMBL" id="CP015519">
    <property type="protein sequence ID" value="APG27815.1"/>
    <property type="molecule type" value="Genomic_DNA"/>
</dbReference>
<dbReference type="AlphaFoldDB" id="A0A1L3GPI9"/>
<organism evidence="1 2">
    <name type="scientific">Syntrophotalea acetylenivorans</name>
    <dbReference type="NCBI Taxonomy" id="1842532"/>
    <lineage>
        <taxon>Bacteria</taxon>
        <taxon>Pseudomonadati</taxon>
        <taxon>Thermodesulfobacteriota</taxon>
        <taxon>Desulfuromonadia</taxon>
        <taxon>Desulfuromonadales</taxon>
        <taxon>Syntrophotaleaceae</taxon>
        <taxon>Syntrophotalea</taxon>
    </lineage>
</organism>
<evidence type="ECO:0000313" key="2">
    <source>
        <dbReference type="Proteomes" id="UP000182517"/>
    </source>
</evidence>
<dbReference type="STRING" id="1842532.A7E78_08165"/>
<proteinExistence type="predicted"/>
<gene>
    <name evidence="1" type="ORF">A7E78_08165</name>
</gene>
<keyword evidence="2" id="KW-1185">Reference proteome</keyword>
<dbReference type="RefSeq" id="WP_072283780.1">
    <property type="nucleotide sequence ID" value="NZ_CP015519.1"/>
</dbReference>
<dbReference type="Proteomes" id="UP000182517">
    <property type="component" value="Chromosome"/>
</dbReference>
<accession>A0A1L3GPI9</accession>
<reference evidence="1 2" key="1">
    <citation type="journal article" date="2017" name="Genome Announc.">
        <title>Complete Genome Sequences of Two Acetylene-Fermenting Pelobacter acetylenicus Strains.</title>
        <authorList>
            <person name="Sutton J.M."/>
            <person name="Baesman S.M."/>
            <person name="Fierst J.L."/>
            <person name="Poret-Peterson A.T."/>
            <person name="Oremland R.S."/>
            <person name="Dunlap D.S."/>
            <person name="Akob D.M."/>
        </authorList>
    </citation>
    <scope>NUCLEOTIDE SEQUENCE [LARGE SCALE GENOMIC DNA]</scope>
    <source>
        <strain evidence="1 2">SFB93</strain>
    </source>
</reference>
<sequence>MTVNRTELRWKSYLDSVSTDYAQLPAVERSWIDRELSRIASLQQQLDDLFRRGDGPAVCRRCLGACCDCGKNHFSLVNLLAFLSAEELPPVADFTLPCPFLGPTGCRLEVSRRPFNCITFICEGILDPLGEAGYDAFHELEGQLRRCYLNFDQRYVGSSLRGLLIRGESLAGRSFLKPPAVRFDR</sequence>
<name>A0A1L3GPI9_9BACT</name>
<dbReference type="OrthoDB" id="5387363at2"/>
<dbReference type="KEGG" id="pef:A7E78_08165"/>
<protein>
    <submittedName>
        <fullName evidence="1">Uncharacterized protein</fullName>
    </submittedName>
</protein>
<evidence type="ECO:0000313" key="1">
    <source>
        <dbReference type="EMBL" id="APG27815.1"/>
    </source>
</evidence>